<dbReference type="Proteomes" id="UP000640725">
    <property type="component" value="Unassembled WGS sequence"/>
</dbReference>
<sequence length="249" mass="29212">MVNFPRPIVLEKIWHNSFDLKQHLQEFLHLDSETLDSKLETGSKQLTELGHKDFDWENATNFYKDKVSESYLFELGSWHLASQDYIGNTLRLVADQAKGRVLDFGGGIGTHAISAAFCPDVDHVVYCDINPVNTKFVQYRAEQLNLSEKIKFCTDVSPDEKFDTIMTFDVVEHLVDPQSQLLKFYNHLTDEGRLIINWYFFKGFNNEFPFHHDDVEIIDSFFQTLQSHFLEVFHPYLITARCYRKWDKN</sequence>
<reference evidence="1 2" key="1">
    <citation type="submission" date="2020-10" db="EMBL/GenBank/DDBJ databases">
        <authorList>
            <person name="Castelo-Branco R."/>
            <person name="Eusebio N."/>
            <person name="Adriana R."/>
            <person name="Vieira A."/>
            <person name="Brugerolle De Fraissinette N."/>
            <person name="Rezende De Castro R."/>
            <person name="Schneider M.P."/>
            <person name="Vasconcelos V."/>
            <person name="Leao P.N."/>
        </authorList>
    </citation>
    <scope>NUCLEOTIDE SEQUENCE [LARGE SCALE GENOMIC DNA]</scope>
    <source>
        <strain evidence="1 2">LEGE 06226</strain>
    </source>
</reference>
<organism evidence="1 2">
    <name type="scientific">Planktothrix mougeotii LEGE 06226</name>
    <dbReference type="NCBI Taxonomy" id="1828728"/>
    <lineage>
        <taxon>Bacteria</taxon>
        <taxon>Bacillati</taxon>
        <taxon>Cyanobacteriota</taxon>
        <taxon>Cyanophyceae</taxon>
        <taxon>Oscillatoriophycideae</taxon>
        <taxon>Oscillatoriales</taxon>
        <taxon>Microcoleaceae</taxon>
        <taxon>Planktothrix</taxon>
    </lineage>
</organism>
<dbReference type="Pfam" id="PF13489">
    <property type="entry name" value="Methyltransf_23"/>
    <property type="match status" value="1"/>
</dbReference>
<comment type="caution">
    <text evidence="1">The sequence shown here is derived from an EMBL/GenBank/DDBJ whole genome shotgun (WGS) entry which is preliminary data.</text>
</comment>
<name>A0ABR9U9I6_9CYAN</name>
<evidence type="ECO:0000313" key="1">
    <source>
        <dbReference type="EMBL" id="MBE9143105.1"/>
    </source>
</evidence>
<keyword evidence="1" id="KW-0489">Methyltransferase</keyword>
<dbReference type="EMBL" id="JADEWU010000012">
    <property type="protein sequence ID" value="MBE9143105.1"/>
    <property type="molecule type" value="Genomic_DNA"/>
</dbReference>
<evidence type="ECO:0000313" key="2">
    <source>
        <dbReference type="Proteomes" id="UP000640725"/>
    </source>
</evidence>
<gene>
    <name evidence="1" type="ORF">IQ236_07685</name>
</gene>
<dbReference type="InterPro" id="IPR029063">
    <property type="entry name" value="SAM-dependent_MTases_sf"/>
</dbReference>
<protein>
    <submittedName>
        <fullName evidence="1">Class I SAM-dependent methyltransferase</fullName>
    </submittedName>
</protein>
<keyword evidence="2" id="KW-1185">Reference proteome</keyword>
<keyword evidence="1" id="KW-0808">Transferase</keyword>
<accession>A0ABR9U9I6</accession>
<dbReference type="RefSeq" id="WP_193868722.1">
    <property type="nucleotide sequence ID" value="NZ_JADEWU010000012.1"/>
</dbReference>
<dbReference type="GO" id="GO:0032259">
    <property type="term" value="P:methylation"/>
    <property type="evidence" value="ECO:0007669"/>
    <property type="project" value="UniProtKB-KW"/>
</dbReference>
<dbReference type="CDD" id="cd02440">
    <property type="entry name" value="AdoMet_MTases"/>
    <property type="match status" value="1"/>
</dbReference>
<proteinExistence type="predicted"/>
<dbReference type="Gene3D" id="3.40.50.150">
    <property type="entry name" value="Vaccinia Virus protein VP39"/>
    <property type="match status" value="1"/>
</dbReference>
<dbReference type="SUPFAM" id="SSF53335">
    <property type="entry name" value="S-adenosyl-L-methionine-dependent methyltransferases"/>
    <property type="match status" value="1"/>
</dbReference>
<dbReference type="GO" id="GO:0008168">
    <property type="term" value="F:methyltransferase activity"/>
    <property type="evidence" value="ECO:0007669"/>
    <property type="project" value="UniProtKB-KW"/>
</dbReference>